<dbReference type="EMBL" id="AGIZ01000004">
    <property type="protein sequence ID" value="EHC16217.1"/>
    <property type="molecule type" value="Genomic_DNA"/>
</dbReference>
<dbReference type="AlphaFoldDB" id="G6FRZ3"/>
<dbReference type="RefSeq" id="WP_009756653.1">
    <property type="nucleotide sequence ID" value="NZ_AGIZ01000004.1"/>
</dbReference>
<dbReference type="Proteomes" id="UP000004344">
    <property type="component" value="Unassembled WGS sequence"/>
</dbReference>
<comment type="caution">
    <text evidence="1">The sequence shown here is derived from an EMBL/GenBank/DDBJ whole genome shotgun (WGS) entry which is preliminary data.</text>
</comment>
<evidence type="ECO:0000313" key="1">
    <source>
        <dbReference type="EMBL" id="EHC16217.1"/>
    </source>
</evidence>
<accession>G6FRZ3</accession>
<evidence type="ECO:0000313" key="2">
    <source>
        <dbReference type="Proteomes" id="UP000004344"/>
    </source>
</evidence>
<keyword evidence="2" id="KW-1185">Reference proteome</keyword>
<proteinExistence type="predicted"/>
<sequence length="61" mass="6725">MIIPNAIAAFGKIANPKSLAVLSQQLLEIDYHTVAINTHNSLQKCFGDYLTRIVPVLIMTN</sequence>
<gene>
    <name evidence="1" type="ORF">FJSC11DRAFT_1640</name>
</gene>
<organism evidence="1 2">
    <name type="scientific">Fischerella thermalis JSC-11</name>
    <dbReference type="NCBI Taxonomy" id="741277"/>
    <lineage>
        <taxon>Bacteria</taxon>
        <taxon>Bacillati</taxon>
        <taxon>Cyanobacteriota</taxon>
        <taxon>Cyanophyceae</taxon>
        <taxon>Nostocales</taxon>
        <taxon>Hapalosiphonaceae</taxon>
        <taxon>Fischerella</taxon>
    </lineage>
</organism>
<protein>
    <submittedName>
        <fullName evidence="1">Uncharacterized protein</fullName>
    </submittedName>
</protein>
<reference evidence="1 2" key="1">
    <citation type="submission" date="2011-09" db="EMBL/GenBank/DDBJ databases">
        <title>The draft genome of Fischerella sp. JSC-11.</title>
        <authorList>
            <consortium name="US DOE Joint Genome Institute (JGI-PGF)"/>
            <person name="Lucas S."/>
            <person name="Han J."/>
            <person name="Lapidus A."/>
            <person name="Cheng J.-F."/>
            <person name="Goodwin L."/>
            <person name="Pitluck S."/>
            <person name="Peters L."/>
            <person name="Land M.L."/>
            <person name="Hauser L."/>
            <person name="Sarkisova S."/>
            <person name="Bryant D.A."/>
            <person name="Brown I."/>
            <person name="Woyke T.J."/>
        </authorList>
    </citation>
    <scope>NUCLEOTIDE SEQUENCE [LARGE SCALE GENOMIC DNA]</scope>
    <source>
        <strain evidence="1 2">JSC-11</strain>
    </source>
</reference>
<name>G6FRZ3_9CYAN</name>
<dbReference type="GeneID" id="35797803"/>